<dbReference type="InterPro" id="IPR000073">
    <property type="entry name" value="AB_hydrolase_1"/>
</dbReference>
<evidence type="ECO:0000313" key="2">
    <source>
        <dbReference type="EMBL" id="GAK51293.1"/>
    </source>
</evidence>
<dbReference type="SUPFAM" id="SSF53474">
    <property type="entry name" value="alpha/beta-Hydrolases"/>
    <property type="match status" value="1"/>
</dbReference>
<gene>
    <name evidence="2" type="ORF">U14_02536</name>
</gene>
<dbReference type="STRING" id="1499966.U14_02536"/>
<name>A0A081BLM7_9BACT</name>
<evidence type="ECO:0000313" key="3">
    <source>
        <dbReference type="Proteomes" id="UP000030700"/>
    </source>
</evidence>
<evidence type="ECO:0000259" key="1">
    <source>
        <dbReference type="Pfam" id="PF12697"/>
    </source>
</evidence>
<keyword evidence="2" id="KW-0378">Hydrolase</keyword>
<dbReference type="PANTHER" id="PTHR46331">
    <property type="entry name" value="VALACYCLOVIR HYDROLASE"/>
    <property type="match status" value="1"/>
</dbReference>
<feature type="domain" description="AB hydrolase-1" evidence="1">
    <location>
        <begin position="22"/>
        <end position="237"/>
    </location>
</feature>
<reference evidence="2" key="1">
    <citation type="journal article" date="2015" name="PeerJ">
        <title>First genomic representation of candidate bacterial phylum KSB3 points to enhanced environmental sensing as a trigger of wastewater bulking.</title>
        <authorList>
            <person name="Sekiguchi Y."/>
            <person name="Ohashi A."/>
            <person name="Parks D.H."/>
            <person name="Yamauchi T."/>
            <person name="Tyson G.W."/>
            <person name="Hugenholtz P."/>
        </authorList>
    </citation>
    <scope>NUCLEOTIDE SEQUENCE [LARGE SCALE GENOMIC DNA]</scope>
</reference>
<dbReference type="AlphaFoldDB" id="A0A081BLM7"/>
<dbReference type="Gene3D" id="3.40.50.1820">
    <property type="entry name" value="alpha/beta hydrolase"/>
    <property type="match status" value="1"/>
</dbReference>
<dbReference type="Pfam" id="PF12697">
    <property type="entry name" value="Abhydrolase_6"/>
    <property type="match status" value="1"/>
</dbReference>
<dbReference type="GO" id="GO:0017171">
    <property type="term" value="F:serine hydrolase activity"/>
    <property type="evidence" value="ECO:0007669"/>
    <property type="project" value="TreeGrafter"/>
</dbReference>
<dbReference type="InterPro" id="IPR029058">
    <property type="entry name" value="AB_hydrolase_fold"/>
</dbReference>
<dbReference type="PANTHER" id="PTHR46331:SF2">
    <property type="entry name" value="VALACYCLOVIR HYDROLASE"/>
    <property type="match status" value="1"/>
</dbReference>
<protein>
    <submittedName>
        <fullName evidence="2">Alpha/beta hydrolase fold protein</fullName>
    </submittedName>
</protein>
<dbReference type="EMBL" id="DF820457">
    <property type="protein sequence ID" value="GAK51293.1"/>
    <property type="molecule type" value="Genomic_DNA"/>
</dbReference>
<proteinExistence type="predicted"/>
<dbReference type="HOGENOM" id="CLU_020336_46_0_0"/>
<dbReference type="Proteomes" id="UP000030700">
    <property type="component" value="Unassembled WGS sequence"/>
</dbReference>
<sequence length="252" mass="28372">MPQFVNHGYRLFYREQGDGSLLLVLPGNTASSACHDGELAYFGRRYRTVGIDFVGTGQSDRLQAWGDDWWERSVYDVAGLIQHLGEKQAVLLGTSDGAIIALLTAILQPDRVRAVIADSCIERYPAALLRMVIAERSQHSDKQVAFWRLAHGDDWKQVVEADSARLKRLSEHGELDWAQGRLRNIKCPVLLTASLSDRSLPDVGAKVCRMAEQIPESRVFLVNAGDHPLMWSRREDFLHTCDMFLKNLPLKS</sequence>
<accession>A0A081BLM7</accession>
<organism evidence="2">
    <name type="scientific">Candidatus Moduliflexus flocculans</name>
    <dbReference type="NCBI Taxonomy" id="1499966"/>
    <lineage>
        <taxon>Bacteria</taxon>
        <taxon>Candidatus Moduliflexota</taxon>
        <taxon>Candidatus Moduliflexia</taxon>
        <taxon>Candidatus Moduliflexales</taxon>
        <taxon>Candidatus Moduliflexaceae</taxon>
    </lineage>
</organism>
<keyword evidence="3" id="KW-1185">Reference proteome</keyword>